<feature type="chain" id="PRO_5042258498" description="Alpha-galactosidase" evidence="5">
    <location>
        <begin position="29"/>
        <end position="249"/>
    </location>
</feature>
<dbReference type="InterPro" id="IPR002241">
    <property type="entry name" value="Glyco_hydro_27"/>
</dbReference>
<evidence type="ECO:0000256" key="1">
    <source>
        <dbReference type="ARBA" id="ARBA00009743"/>
    </source>
</evidence>
<dbReference type="SUPFAM" id="SSF51445">
    <property type="entry name" value="(Trans)glycosidases"/>
    <property type="match status" value="1"/>
</dbReference>
<keyword evidence="2 4" id="KW-0378">Hydrolase</keyword>
<gene>
    <name evidence="6" type="ORF">Nepgr_000779</name>
</gene>
<dbReference type="PANTHER" id="PTHR11452">
    <property type="entry name" value="ALPHA-GALACTOSIDASE/ALPHA-N-ACETYLGALACTOSAMINIDASE"/>
    <property type="match status" value="1"/>
</dbReference>
<keyword evidence="3 4" id="KW-0326">Glycosidase</keyword>
<evidence type="ECO:0000256" key="2">
    <source>
        <dbReference type="ARBA" id="ARBA00022801"/>
    </source>
</evidence>
<dbReference type="InterPro" id="IPR013785">
    <property type="entry name" value="Aldolase_TIM"/>
</dbReference>
<dbReference type="EMBL" id="BSYO01000001">
    <property type="protein sequence ID" value="GMG98939.1"/>
    <property type="molecule type" value="Genomic_DNA"/>
</dbReference>
<dbReference type="PANTHER" id="PTHR11452:SF85">
    <property type="entry name" value="ALPHA-GALACTOSIDASE"/>
    <property type="match status" value="1"/>
</dbReference>
<dbReference type="Pfam" id="PF16499">
    <property type="entry name" value="Melibiase_2"/>
    <property type="match status" value="1"/>
</dbReference>
<dbReference type="GO" id="GO:0005975">
    <property type="term" value="P:carbohydrate metabolic process"/>
    <property type="evidence" value="ECO:0007669"/>
    <property type="project" value="InterPro"/>
</dbReference>
<protein>
    <recommendedName>
        <fullName evidence="4">Alpha-galactosidase</fullName>
        <ecNumber evidence="4">3.2.1.22</ecNumber>
    </recommendedName>
    <alternativeName>
        <fullName evidence="4">Melibiase</fullName>
    </alternativeName>
</protein>
<dbReference type="AlphaFoldDB" id="A0AAD3RX54"/>
<dbReference type="Proteomes" id="UP001279734">
    <property type="component" value="Unassembled WGS sequence"/>
</dbReference>
<evidence type="ECO:0000256" key="3">
    <source>
        <dbReference type="ARBA" id="ARBA00023295"/>
    </source>
</evidence>
<dbReference type="EC" id="3.2.1.22" evidence="4"/>
<accession>A0AAD3RX54</accession>
<comment type="catalytic activity">
    <reaction evidence="4">
        <text>Hydrolysis of terminal, non-reducing alpha-D-galactose residues in alpha-D-galactosides, including galactose oligosaccharides, galactomannans and galactolipids.</text>
        <dbReference type="EC" id="3.2.1.22"/>
    </reaction>
</comment>
<sequence>MMKAKSGGAISTLTVFVVSIFLFRSSCSSTARRPVSGRRSLLDNGVGVTPPMGWNSWNYFHCDINEDIIRSTADALVSSGLAKLGYTYINIDDCWAEIQRDAEGDLVGDPQKFPSGMASLANYVHGLGLKFGIYSSSGYATCSGTMPGSLGYKQRDAATFASRGVDYLKYDNCNNNYTDPITRYRTMYEALKDTGRPIFYSICEWGDKHPALWAPNIANSWRTTDDITDEWERMTYIAHLNEYYANYSQ</sequence>
<organism evidence="6 7">
    <name type="scientific">Nepenthes gracilis</name>
    <name type="common">Slender pitcher plant</name>
    <dbReference type="NCBI Taxonomy" id="150966"/>
    <lineage>
        <taxon>Eukaryota</taxon>
        <taxon>Viridiplantae</taxon>
        <taxon>Streptophyta</taxon>
        <taxon>Embryophyta</taxon>
        <taxon>Tracheophyta</taxon>
        <taxon>Spermatophyta</taxon>
        <taxon>Magnoliopsida</taxon>
        <taxon>eudicotyledons</taxon>
        <taxon>Gunneridae</taxon>
        <taxon>Pentapetalae</taxon>
        <taxon>Caryophyllales</taxon>
        <taxon>Nepenthaceae</taxon>
        <taxon>Nepenthes</taxon>
    </lineage>
</organism>
<dbReference type="PRINTS" id="PR00740">
    <property type="entry name" value="GLHYDRLASE27"/>
</dbReference>
<dbReference type="InterPro" id="IPR000111">
    <property type="entry name" value="Glyco_hydro_27/36_CS"/>
</dbReference>
<keyword evidence="7" id="KW-1185">Reference proteome</keyword>
<dbReference type="GO" id="GO:0004557">
    <property type="term" value="F:alpha-galactosidase activity"/>
    <property type="evidence" value="ECO:0007669"/>
    <property type="project" value="UniProtKB-EC"/>
</dbReference>
<comment type="caution">
    <text evidence="6">The sequence shown here is derived from an EMBL/GenBank/DDBJ whole genome shotgun (WGS) entry which is preliminary data.</text>
</comment>
<evidence type="ECO:0000256" key="5">
    <source>
        <dbReference type="SAM" id="SignalP"/>
    </source>
</evidence>
<dbReference type="PROSITE" id="PS00512">
    <property type="entry name" value="ALPHA_GALACTOSIDASE"/>
    <property type="match status" value="1"/>
</dbReference>
<evidence type="ECO:0000256" key="4">
    <source>
        <dbReference type="RuleBase" id="RU361168"/>
    </source>
</evidence>
<evidence type="ECO:0000313" key="7">
    <source>
        <dbReference type="Proteomes" id="UP001279734"/>
    </source>
</evidence>
<feature type="signal peptide" evidence="5">
    <location>
        <begin position="1"/>
        <end position="28"/>
    </location>
</feature>
<dbReference type="Gene3D" id="3.20.20.70">
    <property type="entry name" value="Aldolase class I"/>
    <property type="match status" value="1"/>
</dbReference>
<proteinExistence type="inferred from homology"/>
<comment type="similarity">
    <text evidence="1 4">Belongs to the glycosyl hydrolase 27 family.</text>
</comment>
<dbReference type="CDD" id="cd14792">
    <property type="entry name" value="GH27"/>
    <property type="match status" value="1"/>
</dbReference>
<dbReference type="InterPro" id="IPR017853">
    <property type="entry name" value="GH"/>
</dbReference>
<dbReference type="GO" id="GO:0009505">
    <property type="term" value="C:plant-type cell wall"/>
    <property type="evidence" value="ECO:0007669"/>
    <property type="project" value="TreeGrafter"/>
</dbReference>
<evidence type="ECO:0000313" key="6">
    <source>
        <dbReference type="EMBL" id="GMG98939.1"/>
    </source>
</evidence>
<reference evidence="6" key="1">
    <citation type="submission" date="2023-05" db="EMBL/GenBank/DDBJ databases">
        <title>Nepenthes gracilis genome sequencing.</title>
        <authorList>
            <person name="Fukushima K."/>
        </authorList>
    </citation>
    <scope>NUCLEOTIDE SEQUENCE</scope>
    <source>
        <strain evidence="6">SING2019-196</strain>
    </source>
</reference>
<keyword evidence="5" id="KW-0732">Signal</keyword>
<name>A0AAD3RX54_NEPGR</name>
<keyword evidence="4" id="KW-1015">Disulfide bond</keyword>